<dbReference type="Proteomes" id="UP000461288">
    <property type="component" value="Unassembled WGS sequence"/>
</dbReference>
<proteinExistence type="predicted"/>
<dbReference type="RefSeq" id="WP_160482236.1">
    <property type="nucleotide sequence ID" value="NZ_WTFN01000076.1"/>
</dbReference>
<dbReference type="EMBL" id="WTFN01000076">
    <property type="protein sequence ID" value="MWK58984.1"/>
    <property type="molecule type" value="Genomic_DNA"/>
</dbReference>
<protein>
    <submittedName>
        <fullName evidence="2">DUF4150 domain-containing protein</fullName>
    </submittedName>
</protein>
<name>A0A7X3KWN2_9GAMM</name>
<reference evidence="2 3" key="1">
    <citation type="submission" date="2019-12" db="EMBL/GenBank/DDBJ databases">
        <title>Draft genome sequence of Pseudomonas otitidis recovered from a chicken carcass.</title>
        <authorList>
            <person name="Vieira T.R."/>
            <person name="Oliviera E.F.C."/>
            <person name="Silva N.M.V."/>
            <person name="Sambrano G.E."/>
            <person name="Cibulski S.P."/>
            <person name="Cardoso M.R.I."/>
        </authorList>
    </citation>
    <scope>NUCLEOTIDE SEQUENCE [LARGE SCALE GENOMIC DNA]</scope>
    <source>
        <strain evidence="2 3">25_K</strain>
    </source>
</reference>
<sequence>MGNQVYANGMEISCKAADGKSIAAFPDVCFTPPQAPPTPTGVPIPYPNTGLASDTTSGTRTVKITGKEVMLKDKSYFKTSYGDEAGCAPKKGIITSKIKGKVYFTAWSMNVKFESENVVRNLDLTTHNHASQGPNTTVWPYLDKAAVDAGTSACSKEVKKEKNDCADFKPYGSKDACSALGPKKKPSGKKSSPEADRVADKSAAHKCLSARRCNLQPYSPSGCCPQQTAHHLIEASALHDVGRGGKGSTPLKGIKDYNENKAPCVCAEGVNQNVGTHGLMHTHQSAAAAKARKGQLTDSKGNTFTAKKTTYKTAKAQSIQAMAKVFPQSKCSKQCIEAQLDHYHKNQCGMNDRTAIKAVETGQTDLQAANRSIAARNARLAAARGRGSR</sequence>
<dbReference type="Pfam" id="PF15635">
    <property type="entry name" value="Tox-GHH2"/>
    <property type="match status" value="1"/>
</dbReference>
<evidence type="ECO:0000313" key="3">
    <source>
        <dbReference type="Proteomes" id="UP000461288"/>
    </source>
</evidence>
<accession>A0A7X3KWN2</accession>
<dbReference type="Pfam" id="PF13665">
    <property type="entry name" value="Tox-PAAR-like"/>
    <property type="match status" value="1"/>
</dbReference>
<feature type="domain" description="Tox-GHH2" evidence="1">
    <location>
        <begin position="227"/>
        <end position="344"/>
    </location>
</feature>
<evidence type="ECO:0000313" key="2">
    <source>
        <dbReference type="EMBL" id="MWK58984.1"/>
    </source>
</evidence>
<gene>
    <name evidence="2" type="ORF">GO594_23620</name>
</gene>
<dbReference type="InterPro" id="IPR028917">
    <property type="entry name" value="Tox-GHH2_domain"/>
</dbReference>
<dbReference type="AlphaFoldDB" id="A0A7X3KWN2"/>
<organism evidence="2 3">
    <name type="scientific">Metapseudomonas otitidis</name>
    <dbReference type="NCBI Taxonomy" id="319939"/>
    <lineage>
        <taxon>Bacteria</taxon>
        <taxon>Pseudomonadati</taxon>
        <taxon>Pseudomonadota</taxon>
        <taxon>Gammaproteobacteria</taxon>
        <taxon>Pseudomonadales</taxon>
        <taxon>Pseudomonadaceae</taxon>
        <taxon>Metapseudomonas</taxon>
    </lineage>
</organism>
<evidence type="ECO:0000259" key="1">
    <source>
        <dbReference type="Pfam" id="PF15635"/>
    </source>
</evidence>
<comment type="caution">
    <text evidence="2">The sequence shown here is derived from an EMBL/GenBank/DDBJ whole genome shotgun (WGS) entry which is preliminary data.</text>
</comment>